<protein>
    <submittedName>
        <fullName evidence="11">D-xylose ABC transporter ATP-binding protein</fullName>
    </submittedName>
</protein>
<accession>A0A2S2CZI8</accession>
<dbReference type="InterPro" id="IPR017871">
    <property type="entry name" value="ABC_transporter-like_CS"/>
</dbReference>
<keyword evidence="4" id="KW-0762">Sugar transport</keyword>
<evidence type="ECO:0000313" key="11">
    <source>
        <dbReference type="EMBL" id="AWK89926.1"/>
    </source>
</evidence>
<dbReference type="Proteomes" id="UP000245629">
    <property type="component" value="Plasmid unnamed3"/>
</dbReference>
<evidence type="ECO:0000256" key="4">
    <source>
        <dbReference type="ARBA" id="ARBA00022597"/>
    </source>
</evidence>
<dbReference type="CDD" id="cd03216">
    <property type="entry name" value="ABC_Carb_Monos_I"/>
    <property type="match status" value="1"/>
</dbReference>
<dbReference type="CDD" id="cd03215">
    <property type="entry name" value="ABC_Carb_Monos_II"/>
    <property type="match status" value="1"/>
</dbReference>
<keyword evidence="5" id="KW-0677">Repeat</keyword>
<comment type="subcellular location">
    <subcellularLocation>
        <location evidence="1">Cell membrane</location>
        <topology evidence="1">Peripheral membrane protein</topology>
    </subcellularLocation>
</comment>
<keyword evidence="8" id="KW-1278">Translocase</keyword>
<evidence type="ECO:0000313" key="12">
    <source>
        <dbReference type="Proteomes" id="UP000245629"/>
    </source>
</evidence>
<keyword evidence="9" id="KW-0472">Membrane</keyword>
<dbReference type="PROSITE" id="PS50893">
    <property type="entry name" value="ABC_TRANSPORTER_2"/>
    <property type="match status" value="2"/>
</dbReference>
<evidence type="ECO:0000256" key="7">
    <source>
        <dbReference type="ARBA" id="ARBA00022840"/>
    </source>
</evidence>
<evidence type="ECO:0000256" key="1">
    <source>
        <dbReference type="ARBA" id="ARBA00004202"/>
    </source>
</evidence>
<feature type="domain" description="ABC transporter" evidence="10">
    <location>
        <begin position="14"/>
        <end position="251"/>
    </location>
</feature>
<dbReference type="Pfam" id="PF00005">
    <property type="entry name" value="ABC_tran"/>
    <property type="match status" value="2"/>
</dbReference>
<dbReference type="PROSITE" id="PS00211">
    <property type="entry name" value="ABC_TRANSPORTER_1"/>
    <property type="match status" value="2"/>
</dbReference>
<keyword evidence="11" id="KW-0614">Plasmid</keyword>
<organism evidence="11 12">
    <name type="scientific">Azospirillum thermophilum</name>
    <dbReference type="NCBI Taxonomy" id="2202148"/>
    <lineage>
        <taxon>Bacteria</taxon>
        <taxon>Pseudomonadati</taxon>
        <taxon>Pseudomonadota</taxon>
        <taxon>Alphaproteobacteria</taxon>
        <taxon>Rhodospirillales</taxon>
        <taxon>Azospirillaceae</taxon>
        <taxon>Azospirillum</taxon>
    </lineage>
</organism>
<geneLocation type="plasmid" evidence="11 12">
    <name>unnamed3</name>
</geneLocation>
<dbReference type="OrthoDB" id="7283113at2"/>
<reference evidence="12" key="1">
    <citation type="submission" date="2018-05" db="EMBL/GenBank/DDBJ databases">
        <title>Azospirillum thermophila sp. nov., a novel isolated from hot spring.</title>
        <authorList>
            <person name="Zhao Z."/>
        </authorList>
    </citation>
    <scope>NUCLEOTIDE SEQUENCE [LARGE SCALE GENOMIC DNA]</scope>
    <source>
        <strain evidence="12">CFH 70021</strain>
        <plasmid evidence="12">unnamed3</plasmid>
    </source>
</reference>
<dbReference type="Gene3D" id="3.40.50.300">
    <property type="entry name" value="P-loop containing nucleotide triphosphate hydrolases"/>
    <property type="match status" value="2"/>
</dbReference>
<feature type="domain" description="ABC transporter" evidence="10">
    <location>
        <begin position="263"/>
        <end position="502"/>
    </location>
</feature>
<gene>
    <name evidence="11" type="ORF">DEW08_28345</name>
</gene>
<keyword evidence="6" id="KW-0547">Nucleotide-binding</keyword>
<evidence type="ECO:0000256" key="6">
    <source>
        <dbReference type="ARBA" id="ARBA00022741"/>
    </source>
</evidence>
<dbReference type="InterPro" id="IPR027417">
    <property type="entry name" value="P-loop_NTPase"/>
</dbReference>
<dbReference type="GO" id="GO:0005886">
    <property type="term" value="C:plasma membrane"/>
    <property type="evidence" value="ECO:0007669"/>
    <property type="project" value="UniProtKB-SubCell"/>
</dbReference>
<keyword evidence="12" id="KW-1185">Reference proteome</keyword>
<evidence type="ECO:0000256" key="2">
    <source>
        <dbReference type="ARBA" id="ARBA00022448"/>
    </source>
</evidence>
<dbReference type="GO" id="GO:0005524">
    <property type="term" value="F:ATP binding"/>
    <property type="evidence" value="ECO:0007669"/>
    <property type="project" value="UniProtKB-KW"/>
</dbReference>
<dbReference type="SUPFAM" id="SSF52540">
    <property type="entry name" value="P-loop containing nucleoside triphosphate hydrolases"/>
    <property type="match status" value="2"/>
</dbReference>
<evidence type="ECO:0000256" key="8">
    <source>
        <dbReference type="ARBA" id="ARBA00022967"/>
    </source>
</evidence>
<name>A0A2S2CZI8_9PROT</name>
<dbReference type="GO" id="GO:0016887">
    <property type="term" value="F:ATP hydrolysis activity"/>
    <property type="evidence" value="ECO:0007669"/>
    <property type="project" value="InterPro"/>
</dbReference>
<evidence type="ECO:0000256" key="3">
    <source>
        <dbReference type="ARBA" id="ARBA00022475"/>
    </source>
</evidence>
<proteinExistence type="predicted"/>
<keyword evidence="2" id="KW-0813">Transport</keyword>
<dbReference type="InterPro" id="IPR003593">
    <property type="entry name" value="AAA+_ATPase"/>
</dbReference>
<dbReference type="InterPro" id="IPR050107">
    <property type="entry name" value="ABC_carbohydrate_import_ATPase"/>
</dbReference>
<dbReference type="SMART" id="SM00382">
    <property type="entry name" value="AAA"/>
    <property type="match status" value="2"/>
</dbReference>
<evidence type="ECO:0000256" key="9">
    <source>
        <dbReference type="ARBA" id="ARBA00023136"/>
    </source>
</evidence>
<dbReference type="KEGG" id="azz:DEW08_28345"/>
<dbReference type="FunFam" id="3.40.50.300:FF:000127">
    <property type="entry name" value="Ribose import ATP-binding protein RbsA"/>
    <property type="match status" value="1"/>
</dbReference>
<sequence>MDSAPEPAGSGLLLDLRGVGKGFNGVPVLQGVDFSLHAGEVMALIGENGAGKSTLMRIVTGIIPADSADAMLFRGGPARFTAPRQAIDAGIAMIHQELNLLPHLSVAENIWLGREPLTRLGLIDRTLMRREAAMLLERLRQPIDPDRPVGSLSVGQQQMVEIARALSLNAELLIMDEPTDALTDVETAVLFEVIRSLKAQGKGIVYISHRLGEIFALCDSVTVLRDGHMVHRGPVAELDEGTLIRHMVGRAITDQYPYLSCPAGPERLAVDGLSAEGVSDVSFTAAGGEILGFAGLMGAGRTELGKAIFGANPIRAGRVRVDGAEVRLRHPCDGVAAGIAYVPEDRKAEGLIQGHSIRTNMSLAALAQFCHPGGVIRRGDERTAVDRFMGAFAVKAHGIGAEVRTLSGGNQQKVSLAKALMLSPKVVILDEPTRGVDVGARREIYSLINELKAKGLCILLMSSDMPELLGLSDRILVMAGGRLTGGFARGEATQEKIMACAVG</sequence>
<dbReference type="RefSeq" id="WP_109333714.1">
    <property type="nucleotide sequence ID" value="NZ_CP029358.1"/>
</dbReference>
<dbReference type="AlphaFoldDB" id="A0A2S2CZI8"/>
<dbReference type="PANTHER" id="PTHR43790">
    <property type="entry name" value="CARBOHYDRATE TRANSPORT ATP-BINDING PROTEIN MG119-RELATED"/>
    <property type="match status" value="1"/>
</dbReference>
<dbReference type="InterPro" id="IPR003439">
    <property type="entry name" value="ABC_transporter-like_ATP-bd"/>
</dbReference>
<keyword evidence="3" id="KW-1003">Cell membrane</keyword>
<dbReference type="EMBL" id="CP029358">
    <property type="protein sequence ID" value="AWK89926.1"/>
    <property type="molecule type" value="Genomic_DNA"/>
</dbReference>
<keyword evidence="7 11" id="KW-0067">ATP-binding</keyword>
<dbReference type="PANTHER" id="PTHR43790:SF3">
    <property type="entry name" value="D-ALLOSE IMPORT ATP-BINDING PROTEIN ALSA-RELATED"/>
    <property type="match status" value="1"/>
</dbReference>
<evidence type="ECO:0000256" key="5">
    <source>
        <dbReference type="ARBA" id="ARBA00022737"/>
    </source>
</evidence>
<evidence type="ECO:0000259" key="10">
    <source>
        <dbReference type="PROSITE" id="PS50893"/>
    </source>
</evidence>